<evidence type="ECO:0000256" key="1">
    <source>
        <dbReference type="ARBA" id="ARBA00010062"/>
    </source>
</evidence>
<proteinExistence type="inferred from homology"/>
<dbReference type="OrthoDB" id="9762849at2"/>
<accession>A0A3N1KVM7</accession>
<evidence type="ECO:0000256" key="3">
    <source>
        <dbReference type="ARBA" id="ARBA00022970"/>
    </source>
</evidence>
<dbReference type="PANTHER" id="PTHR30483">
    <property type="entry name" value="LEUCINE-SPECIFIC-BINDING PROTEIN"/>
    <property type="match status" value="1"/>
</dbReference>
<dbReference type="Pfam" id="PF13458">
    <property type="entry name" value="Peripla_BP_6"/>
    <property type="match status" value="1"/>
</dbReference>
<evidence type="ECO:0000259" key="4">
    <source>
        <dbReference type="Pfam" id="PF13458"/>
    </source>
</evidence>
<dbReference type="Proteomes" id="UP000278222">
    <property type="component" value="Unassembled WGS sequence"/>
</dbReference>
<dbReference type="InterPro" id="IPR028082">
    <property type="entry name" value="Peripla_BP_I"/>
</dbReference>
<sequence>MTIRITRRQALVGGAGIALAGAAGIKAPAIAQNAPIRIGGLTTLEGPFATGGQDAYRCVQMELERLNYTAGGRKIEFIRESSNAQADVALARARKLIEQDNVDIILGPLSGAEGIALRDYSRTLTGKSIVNGSSGASDTTLRNPSPNFFRFSTDGTQWMAGLGNHVRKTMNIAEVAIVAGDYAFPYAQVFGFNLEFCRAGGKSTQYWAPLGTTDFSAQIAQINRSSVGALVVVHGGTDGLAFMTQYAQAGGKLPLIGGSIMADATMLSARGPHRSVMMGMVSGGPIADINDDPNWNDFVARYRARWLKEGGFQSPSIHGVNYVTNLQGILAGLEAVRGDLSGNQAAFQKAMSAAKFKNPMGAEVSLDKNRQAISDIFLNRIEERDGRAQTVAFARASQVNQTLGVPEDRFLALGAPSRDNAGCIAG</sequence>
<comment type="similarity">
    <text evidence="1">Belongs to the leucine-binding protein family.</text>
</comment>
<dbReference type="AlphaFoldDB" id="A0A3N1KVM7"/>
<keyword evidence="6" id="KW-1185">Reference proteome</keyword>
<feature type="domain" description="Leucine-binding protein" evidence="4">
    <location>
        <begin position="35"/>
        <end position="382"/>
    </location>
</feature>
<name>A0A3N1KVM7_9PROT</name>
<evidence type="ECO:0000256" key="2">
    <source>
        <dbReference type="ARBA" id="ARBA00022729"/>
    </source>
</evidence>
<dbReference type="CDD" id="cd06332">
    <property type="entry name" value="PBP1_aromatic_compounds-like"/>
    <property type="match status" value="1"/>
</dbReference>
<reference evidence="5 6" key="1">
    <citation type="submission" date="2018-11" db="EMBL/GenBank/DDBJ databases">
        <title>Genomic Encyclopedia of Type Strains, Phase IV (KMG-IV): sequencing the most valuable type-strain genomes for metagenomic binning, comparative biology and taxonomic classification.</title>
        <authorList>
            <person name="Goeker M."/>
        </authorList>
    </citation>
    <scope>NUCLEOTIDE SEQUENCE [LARGE SCALE GENOMIC DNA]</scope>
    <source>
        <strain evidence="5 6">DSM 5900</strain>
    </source>
</reference>
<organism evidence="5 6">
    <name type="scientific">Stella humosa</name>
    <dbReference type="NCBI Taxonomy" id="94"/>
    <lineage>
        <taxon>Bacteria</taxon>
        <taxon>Pseudomonadati</taxon>
        <taxon>Pseudomonadota</taxon>
        <taxon>Alphaproteobacteria</taxon>
        <taxon>Rhodospirillales</taxon>
        <taxon>Stellaceae</taxon>
        <taxon>Stella</taxon>
    </lineage>
</organism>
<dbReference type="InterPro" id="IPR006311">
    <property type="entry name" value="TAT_signal"/>
</dbReference>
<dbReference type="GO" id="GO:0006865">
    <property type="term" value="P:amino acid transport"/>
    <property type="evidence" value="ECO:0007669"/>
    <property type="project" value="UniProtKB-KW"/>
</dbReference>
<keyword evidence="3" id="KW-0813">Transport</keyword>
<keyword evidence="2" id="KW-0732">Signal</keyword>
<keyword evidence="3" id="KW-0029">Amino-acid transport</keyword>
<dbReference type="Gene3D" id="3.40.50.2300">
    <property type="match status" value="2"/>
</dbReference>
<gene>
    <name evidence="5" type="ORF">EDC65_3349</name>
</gene>
<evidence type="ECO:0000313" key="5">
    <source>
        <dbReference type="EMBL" id="ROP84004.1"/>
    </source>
</evidence>
<dbReference type="InterPro" id="IPR028081">
    <property type="entry name" value="Leu-bd"/>
</dbReference>
<dbReference type="InterPro" id="IPR051010">
    <property type="entry name" value="BCAA_transport"/>
</dbReference>
<dbReference type="EMBL" id="RJKX01000015">
    <property type="protein sequence ID" value="ROP84004.1"/>
    <property type="molecule type" value="Genomic_DNA"/>
</dbReference>
<comment type="caution">
    <text evidence="5">The sequence shown here is derived from an EMBL/GenBank/DDBJ whole genome shotgun (WGS) entry which is preliminary data.</text>
</comment>
<dbReference type="PANTHER" id="PTHR30483:SF6">
    <property type="entry name" value="PERIPLASMIC BINDING PROTEIN OF ABC TRANSPORTER FOR NATURAL AMINO ACIDS"/>
    <property type="match status" value="1"/>
</dbReference>
<evidence type="ECO:0000313" key="6">
    <source>
        <dbReference type="Proteomes" id="UP000278222"/>
    </source>
</evidence>
<protein>
    <submittedName>
        <fullName evidence="5">Amino acid/amide ABC transporter substrate-binding protein (HAAT family)</fullName>
    </submittedName>
</protein>
<dbReference type="RefSeq" id="WP_123691564.1">
    <property type="nucleotide sequence ID" value="NZ_AP019700.1"/>
</dbReference>
<dbReference type="SUPFAM" id="SSF53822">
    <property type="entry name" value="Periplasmic binding protein-like I"/>
    <property type="match status" value="1"/>
</dbReference>
<dbReference type="PROSITE" id="PS51318">
    <property type="entry name" value="TAT"/>
    <property type="match status" value="1"/>
</dbReference>